<keyword evidence="2" id="KW-0808">Transferase</keyword>
<dbReference type="InParanoid" id="A0A1S3JK71"/>
<evidence type="ECO:0000256" key="1">
    <source>
        <dbReference type="ARBA" id="ARBA00005771"/>
    </source>
</evidence>
<name>A0A1S3JK71_LINAN</name>
<dbReference type="KEGG" id="lak:106173822"/>
<feature type="domain" description="Sulfotransferase" evidence="3">
    <location>
        <begin position="90"/>
        <end position="322"/>
    </location>
</feature>
<dbReference type="Gene3D" id="3.40.50.300">
    <property type="entry name" value="P-loop containing nucleotide triphosphate hydrolases"/>
    <property type="match status" value="1"/>
</dbReference>
<evidence type="ECO:0000256" key="2">
    <source>
        <dbReference type="ARBA" id="ARBA00022679"/>
    </source>
</evidence>
<dbReference type="PANTHER" id="PTHR11783">
    <property type="entry name" value="SULFOTRANSFERASE SULT"/>
    <property type="match status" value="1"/>
</dbReference>
<evidence type="ECO:0000313" key="5">
    <source>
        <dbReference type="RefSeq" id="XP_013410526.1"/>
    </source>
</evidence>
<sequence>MVLKAIRSFFRRLYIILVDLYTFPDLRPVFLAGMKNGMLGLIFKGPVYKDVSDSYGGSARVMYIQGVPLPPFPSMHANLLEQDGFKARNDDIWVVNWPKSGTHWMWEIVKMITSGRAELNDSSKGGTMFPELCPLHVIEKMASPRVLNTHVPLKLFPKVALNSKIIYVVRNPKDAFVSLYYHATGMEPKSANCSWNGMYELLVNGKAQYGDWFDHVEEWLKVLENNPNALIVTYEDMQMDLKKQVRLVAQFLGHEKSEQFYSDVARLCSFQHMKKDKKDVRSVWAEDSEGIFRKGTVGDWKNHFTVAQNEEFNKIFCKRMKNINLDLKFEL</sequence>
<comment type="similarity">
    <text evidence="1">Belongs to the sulfotransferase 1 family.</text>
</comment>
<dbReference type="GeneID" id="106173822"/>
<dbReference type="Pfam" id="PF00685">
    <property type="entry name" value="Sulfotransfer_1"/>
    <property type="match status" value="1"/>
</dbReference>
<dbReference type="Proteomes" id="UP000085678">
    <property type="component" value="Unplaced"/>
</dbReference>
<proteinExistence type="inferred from homology"/>
<protein>
    <submittedName>
        <fullName evidence="5">Bile salt sulfotransferase-like</fullName>
    </submittedName>
</protein>
<dbReference type="AlphaFoldDB" id="A0A1S3JK71"/>
<dbReference type="InterPro" id="IPR000863">
    <property type="entry name" value="Sulfotransferase_dom"/>
</dbReference>
<dbReference type="InterPro" id="IPR027417">
    <property type="entry name" value="P-loop_NTPase"/>
</dbReference>
<reference evidence="5" key="1">
    <citation type="submission" date="2025-08" db="UniProtKB">
        <authorList>
            <consortium name="RefSeq"/>
        </authorList>
    </citation>
    <scope>IDENTIFICATION</scope>
    <source>
        <tissue evidence="5">Gonads</tissue>
    </source>
</reference>
<gene>
    <name evidence="5" type="primary">LOC106173822</name>
</gene>
<dbReference type="GO" id="GO:0008146">
    <property type="term" value="F:sulfotransferase activity"/>
    <property type="evidence" value="ECO:0007669"/>
    <property type="project" value="InterPro"/>
</dbReference>
<dbReference type="RefSeq" id="XP_013410526.1">
    <property type="nucleotide sequence ID" value="XM_013555072.1"/>
</dbReference>
<organism evidence="4 5">
    <name type="scientific">Lingula anatina</name>
    <name type="common">Brachiopod</name>
    <name type="synonym">Lingula unguis</name>
    <dbReference type="NCBI Taxonomy" id="7574"/>
    <lineage>
        <taxon>Eukaryota</taxon>
        <taxon>Metazoa</taxon>
        <taxon>Spiralia</taxon>
        <taxon>Lophotrochozoa</taxon>
        <taxon>Brachiopoda</taxon>
        <taxon>Linguliformea</taxon>
        <taxon>Lingulata</taxon>
        <taxon>Lingulida</taxon>
        <taxon>Linguloidea</taxon>
        <taxon>Lingulidae</taxon>
        <taxon>Lingula</taxon>
    </lineage>
</organism>
<evidence type="ECO:0000313" key="4">
    <source>
        <dbReference type="Proteomes" id="UP000085678"/>
    </source>
</evidence>
<dbReference type="SUPFAM" id="SSF52540">
    <property type="entry name" value="P-loop containing nucleoside triphosphate hydrolases"/>
    <property type="match status" value="1"/>
</dbReference>
<evidence type="ECO:0000259" key="3">
    <source>
        <dbReference type="Pfam" id="PF00685"/>
    </source>
</evidence>
<dbReference type="OrthoDB" id="6048410at2759"/>
<accession>A0A1S3JK71</accession>
<keyword evidence="4" id="KW-1185">Reference proteome</keyword>